<dbReference type="SUPFAM" id="SSF53335">
    <property type="entry name" value="S-adenosyl-L-methionine-dependent methyltransferases"/>
    <property type="match status" value="1"/>
</dbReference>
<accession>A0A0W8IJB9</accession>
<dbReference type="NCBIfam" id="NF037959">
    <property type="entry name" value="MFS_SpdSyn"/>
    <property type="match status" value="1"/>
</dbReference>
<reference evidence="3" key="1">
    <citation type="submission" date="2015-12" db="EMBL/GenBank/DDBJ databases">
        <authorList>
            <person name="Nair G.R."/>
            <person name="Kaur G."/>
            <person name="Mayilraj S."/>
        </authorList>
    </citation>
    <scope>NUCLEOTIDE SEQUENCE [LARGE SCALE GENOMIC DNA]</scope>
    <source>
        <strain evidence="3">CD08_4</strain>
    </source>
</reference>
<dbReference type="eggNOG" id="COG0421">
    <property type="taxonomic scope" value="Bacteria"/>
</dbReference>
<dbReference type="EMBL" id="LQBK01000011">
    <property type="protein sequence ID" value="KUG60135.1"/>
    <property type="molecule type" value="Genomic_DNA"/>
</dbReference>
<gene>
    <name evidence="2" type="ORF">AVL61_09305</name>
</gene>
<dbReference type="GO" id="GO:0008168">
    <property type="term" value="F:methyltransferase activity"/>
    <property type="evidence" value="ECO:0007669"/>
    <property type="project" value="UniProtKB-KW"/>
</dbReference>
<evidence type="ECO:0000313" key="3">
    <source>
        <dbReference type="Proteomes" id="UP000053512"/>
    </source>
</evidence>
<organism evidence="2 3">
    <name type="scientific">Kocuria rosea subsp. polaris</name>
    <dbReference type="NCBI Taxonomy" id="136273"/>
    <lineage>
        <taxon>Bacteria</taxon>
        <taxon>Bacillati</taxon>
        <taxon>Actinomycetota</taxon>
        <taxon>Actinomycetes</taxon>
        <taxon>Micrococcales</taxon>
        <taxon>Micrococcaceae</taxon>
        <taxon>Kocuria</taxon>
    </lineage>
</organism>
<dbReference type="GO" id="GO:0006596">
    <property type="term" value="P:polyamine biosynthetic process"/>
    <property type="evidence" value="ECO:0007669"/>
    <property type="project" value="UniProtKB-KW"/>
</dbReference>
<dbReference type="Proteomes" id="UP000053512">
    <property type="component" value="Unassembled WGS sequence"/>
</dbReference>
<dbReference type="PANTHER" id="PTHR43317:SF1">
    <property type="entry name" value="THERMOSPERMINE SYNTHASE ACAULIS5"/>
    <property type="match status" value="1"/>
</dbReference>
<protein>
    <submittedName>
        <fullName evidence="2">SAM-dependent methyltransferase</fullName>
    </submittedName>
</protein>
<evidence type="ECO:0000313" key="2">
    <source>
        <dbReference type="EMBL" id="KUG60135.1"/>
    </source>
</evidence>
<keyword evidence="2" id="KW-0489">Methyltransferase</keyword>
<dbReference type="PANTHER" id="PTHR43317">
    <property type="entry name" value="THERMOSPERMINE SYNTHASE ACAULIS5"/>
    <property type="match status" value="1"/>
</dbReference>
<keyword evidence="2" id="KW-0808">Transferase</keyword>
<dbReference type="AlphaFoldDB" id="A0A0W8IJB9"/>
<dbReference type="Gene3D" id="3.40.50.150">
    <property type="entry name" value="Vaccinia Virus protein VP39"/>
    <property type="match status" value="1"/>
</dbReference>
<proteinExistence type="predicted"/>
<evidence type="ECO:0000256" key="1">
    <source>
        <dbReference type="ARBA" id="ARBA00023115"/>
    </source>
</evidence>
<comment type="caution">
    <text evidence="2">The sequence shown here is derived from an EMBL/GenBank/DDBJ whole genome shotgun (WGS) entry which is preliminary data.</text>
</comment>
<dbReference type="STRING" id="136273.GY22_12315"/>
<dbReference type="InterPro" id="IPR029063">
    <property type="entry name" value="SAM-dependent_MTases_sf"/>
</dbReference>
<dbReference type="CDD" id="cd02440">
    <property type="entry name" value="AdoMet_MTases"/>
    <property type="match status" value="1"/>
</dbReference>
<dbReference type="GO" id="GO:0032259">
    <property type="term" value="P:methylation"/>
    <property type="evidence" value="ECO:0007669"/>
    <property type="project" value="UniProtKB-KW"/>
</dbReference>
<keyword evidence="1" id="KW-0620">Polyamine biosynthesis</keyword>
<name>A0A0W8IJB9_KOCRO</name>
<sequence>MVGMRRYLKDAGVHAEIVPDGFTEGGFVLSIGGAEQSHVNLAHPGEIFYEYLRRIGNVVDVVAEPGAPVTAVHLGAGALTLARYVAATRPGSAQVAVELERELPAFVLEALPLPAGADVRIVVDDARASLPDVVAPGTADLVVLDVFSGRDAPDHLTEASFYAEAALLLAPGGVLVVNVGDDPGLAFFAGQARAAREALADVWCLAEERLLTGRYPGNLVLVGGRRALPRPWADALAAAGPHPAGVLDGLGLEELLGRL</sequence>